<organism evidence="2 3">
    <name type="scientific">Symbiochloris irregularis</name>
    <dbReference type="NCBI Taxonomy" id="706552"/>
    <lineage>
        <taxon>Eukaryota</taxon>
        <taxon>Viridiplantae</taxon>
        <taxon>Chlorophyta</taxon>
        <taxon>core chlorophytes</taxon>
        <taxon>Trebouxiophyceae</taxon>
        <taxon>Trebouxiales</taxon>
        <taxon>Trebouxiaceae</taxon>
        <taxon>Symbiochloris</taxon>
    </lineage>
</organism>
<evidence type="ECO:0000313" key="3">
    <source>
        <dbReference type="Proteomes" id="UP001465755"/>
    </source>
</evidence>
<sequence>MLNQRLGRRSLQNGQTRFSLPAGRRCCLSCSIGDPRASDWSISMVAESQEFVRGGRSGSARHEAQAVSQPASGSSEATTSRPSVPDIRATWAAKLVVSDADQADAQKLGERYEQMARDFEIQGVNVAAITAQRQYYGGLQPGQTAYPLQYKDFPTPLELGAVRLAIFLLADAQALQLQVLQATEDIMHALPQDMRPCAAWRQLASECPPPQFKVHSILFASSGTLLLCFVDLSGRLLEIRRRARSSFPGACEKQSSIMHMTLGRVLTGRAMTSEEVHSVRAKCKHWTSRLQGNVFAPTQLWHCQEYTFTTVEGKREALRLQATEGLS</sequence>
<accession>A0AAW1NUH6</accession>
<proteinExistence type="predicted"/>
<protein>
    <submittedName>
        <fullName evidence="2">Uncharacterized protein</fullName>
    </submittedName>
</protein>
<name>A0AAW1NUH6_9CHLO</name>
<dbReference type="EMBL" id="JALJOQ010000132">
    <property type="protein sequence ID" value="KAK9794968.1"/>
    <property type="molecule type" value="Genomic_DNA"/>
</dbReference>
<evidence type="ECO:0000313" key="2">
    <source>
        <dbReference type="EMBL" id="KAK9794968.1"/>
    </source>
</evidence>
<reference evidence="2 3" key="1">
    <citation type="journal article" date="2024" name="Nat. Commun.">
        <title>Phylogenomics reveals the evolutionary origins of lichenization in chlorophyte algae.</title>
        <authorList>
            <person name="Puginier C."/>
            <person name="Libourel C."/>
            <person name="Otte J."/>
            <person name="Skaloud P."/>
            <person name="Haon M."/>
            <person name="Grisel S."/>
            <person name="Petersen M."/>
            <person name="Berrin J.G."/>
            <person name="Delaux P.M."/>
            <person name="Dal Grande F."/>
            <person name="Keller J."/>
        </authorList>
    </citation>
    <scope>NUCLEOTIDE SEQUENCE [LARGE SCALE GENOMIC DNA]</scope>
    <source>
        <strain evidence="2 3">SAG 2036</strain>
    </source>
</reference>
<keyword evidence="3" id="KW-1185">Reference proteome</keyword>
<comment type="caution">
    <text evidence="2">The sequence shown here is derived from an EMBL/GenBank/DDBJ whole genome shotgun (WGS) entry which is preliminary data.</text>
</comment>
<feature type="compositionally biased region" description="Polar residues" evidence="1">
    <location>
        <begin position="66"/>
        <end position="82"/>
    </location>
</feature>
<gene>
    <name evidence="2" type="ORF">WJX73_009426</name>
</gene>
<dbReference type="AlphaFoldDB" id="A0AAW1NUH6"/>
<evidence type="ECO:0000256" key="1">
    <source>
        <dbReference type="SAM" id="MobiDB-lite"/>
    </source>
</evidence>
<dbReference type="Proteomes" id="UP001465755">
    <property type="component" value="Unassembled WGS sequence"/>
</dbReference>
<feature type="region of interest" description="Disordered" evidence="1">
    <location>
        <begin position="53"/>
        <end position="83"/>
    </location>
</feature>